<evidence type="ECO:0000313" key="5">
    <source>
        <dbReference type="Proteomes" id="UP000228535"/>
    </source>
</evidence>
<dbReference type="Pfam" id="PF00293">
    <property type="entry name" value="NUDIX"/>
    <property type="match status" value="1"/>
</dbReference>
<reference evidence="4 5" key="1">
    <citation type="submission" date="2017-11" db="EMBL/GenBank/DDBJ databases">
        <title>Genomic Encyclopedia of Archaeal and Bacterial Type Strains, Phase II (KMG-II): From Individual Species to Whole Genera.</title>
        <authorList>
            <person name="Goeker M."/>
        </authorList>
    </citation>
    <scope>NUCLEOTIDE SEQUENCE [LARGE SCALE GENOMIC DNA]</scope>
    <source>
        <strain evidence="4 5">DSM 11115</strain>
    </source>
</reference>
<comment type="cofactor">
    <cofactor evidence="1">
        <name>Mg(2+)</name>
        <dbReference type="ChEBI" id="CHEBI:18420"/>
    </cofactor>
</comment>
<dbReference type="OrthoDB" id="9810648at2"/>
<evidence type="ECO:0000256" key="1">
    <source>
        <dbReference type="ARBA" id="ARBA00001946"/>
    </source>
</evidence>
<dbReference type="AlphaFoldDB" id="A0A2M9BT61"/>
<dbReference type="PANTHER" id="PTHR43046:SF14">
    <property type="entry name" value="MUTT_NUDIX FAMILY PROTEIN"/>
    <property type="match status" value="1"/>
</dbReference>
<sequence>MQPPSSPSEAVSDSLLQAYTGQVRVRACGMLIHQGAMLLTAHRGLLAAGLPFWSPPGGGWQFGETIQECLRREYREETGLEVTVGRFLHLHEFKTDALQALELFFEVKLVDETATPRLGSDPEHGPDTQLLTELAFLTPRQLGLLLPTQVHPIMRHVISPDDVFIPHILFQ</sequence>
<dbReference type="InterPro" id="IPR020476">
    <property type="entry name" value="Nudix_hydrolase"/>
</dbReference>
<organism evidence="4 5">
    <name type="scientific">Hymenobacter chitinivorans DSM 11115</name>
    <dbReference type="NCBI Taxonomy" id="1121954"/>
    <lineage>
        <taxon>Bacteria</taxon>
        <taxon>Pseudomonadati</taxon>
        <taxon>Bacteroidota</taxon>
        <taxon>Cytophagia</taxon>
        <taxon>Cytophagales</taxon>
        <taxon>Hymenobacteraceae</taxon>
        <taxon>Hymenobacter</taxon>
    </lineage>
</organism>
<name>A0A2M9BT61_9BACT</name>
<dbReference type="Gene3D" id="3.90.79.10">
    <property type="entry name" value="Nucleoside Triphosphate Pyrophosphohydrolase"/>
    <property type="match status" value="1"/>
</dbReference>
<dbReference type="EMBL" id="PGFA01000001">
    <property type="protein sequence ID" value="PJJ61139.1"/>
    <property type="molecule type" value="Genomic_DNA"/>
</dbReference>
<dbReference type="RefSeq" id="WP_100336755.1">
    <property type="nucleotide sequence ID" value="NZ_PGFA01000001.1"/>
</dbReference>
<comment type="caution">
    <text evidence="4">The sequence shown here is derived from an EMBL/GenBank/DDBJ whole genome shotgun (WGS) entry which is preliminary data.</text>
</comment>
<evidence type="ECO:0000259" key="3">
    <source>
        <dbReference type="PROSITE" id="PS51462"/>
    </source>
</evidence>
<keyword evidence="2" id="KW-0378">Hydrolase</keyword>
<dbReference type="InterPro" id="IPR000086">
    <property type="entry name" value="NUDIX_hydrolase_dom"/>
</dbReference>
<dbReference type="PANTHER" id="PTHR43046">
    <property type="entry name" value="GDP-MANNOSE MANNOSYL HYDROLASE"/>
    <property type="match status" value="1"/>
</dbReference>
<keyword evidence="5" id="KW-1185">Reference proteome</keyword>
<dbReference type="GO" id="GO:0016787">
    <property type="term" value="F:hydrolase activity"/>
    <property type="evidence" value="ECO:0007669"/>
    <property type="project" value="UniProtKB-KW"/>
</dbReference>
<evidence type="ECO:0000313" key="4">
    <source>
        <dbReference type="EMBL" id="PJJ61139.1"/>
    </source>
</evidence>
<evidence type="ECO:0000256" key="2">
    <source>
        <dbReference type="ARBA" id="ARBA00022801"/>
    </source>
</evidence>
<dbReference type="SUPFAM" id="SSF55811">
    <property type="entry name" value="Nudix"/>
    <property type="match status" value="1"/>
</dbReference>
<dbReference type="PROSITE" id="PS51462">
    <property type="entry name" value="NUDIX"/>
    <property type="match status" value="1"/>
</dbReference>
<proteinExistence type="predicted"/>
<dbReference type="PRINTS" id="PR00502">
    <property type="entry name" value="NUDIXFAMILY"/>
</dbReference>
<accession>A0A2M9BT61</accession>
<gene>
    <name evidence="4" type="ORF">CLV45_2577</name>
</gene>
<feature type="domain" description="Nudix hydrolase" evidence="3">
    <location>
        <begin position="21"/>
        <end position="159"/>
    </location>
</feature>
<dbReference type="InterPro" id="IPR015797">
    <property type="entry name" value="NUDIX_hydrolase-like_dom_sf"/>
</dbReference>
<dbReference type="Proteomes" id="UP000228535">
    <property type="component" value="Unassembled WGS sequence"/>
</dbReference>
<protein>
    <submittedName>
        <fullName evidence="4">ADP-ribose pyrophosphatase YjhB (NUDIX family)</fullName>
    </submittedName>
</protein>